<dbReference type="EMBL" id="CP086239">
    <property type="protein sequence ID" value="WAG62260.1"/>
    <property type="molecule type" value="Genomic_DNA"/>
</dbReference>
<dbReference type="AlphaFoldDB" id="A0AA47I8V1"/>
<evidence type="ECO:0000313" key="2">
    <source>
        <dbReference type="Proteomes" id="UP001164733"/>
    </source>
</evidence>
<reference evidence="1" key="1">
    <citation type="submission" date="2021-11" db="EMBL/GenBank/DDBJ databases">
        <title>Clostridia strains as spoilage organisms.</title>
        <authorList>
            <person name="Wambui J."/>
            <person name="Stevens M.J.A."/>
            <person name="Stephan R."/>
        </authorList>
    </citation>
    <scope>NUCLEOTIDE SEQUENCE</scope>
    <source>
        <strain evidence="1">CF009</strain>
    </source>
</reference>
<name>A0AA47I8V1_9CLOT</name>
<gene>
    <name evidence="1" type="ORF">LL038_08495</name>
</gene>
<proteinExistence type="predicted"/>
<dbReference type="RefSeq" id="WP_216125178.1">
    <property type="nucleotide sequence ID" value="NZ_CP086239.1"/>
</dbReference>
<sequence>MDELTYSILEETREDNFILKIDPRVMERKQIETTKKIIEFAQTLSKCEI</sequence>
<evidence type="ECO:0000313" key="1">
    <source>
        <dbReference type="EMBL" id="WAG62260.1"/>
    </source>
</evidence>
<protein>
    <submittedName>
        <fullName evidence="1">Uncharacterized protein</fullName>
    </submittedName>
</protein>
<accession>A0AA47I8V1</accession>
<organism evidence="1 2">
    <name type="scientific">Clostridium estertheticum</name>
    <dbReference type="NCBI Taxonomy" id="238834"/>
    <lineage>
        <taxon>Bacteria</taxon>
        <taxon>Bacillati</taxon>
        <taxon>Bacillota</taxon>
        <taxon>Clostridia</taxon>
        <taxon>Eubacteriales</taxon>
        <taxon>Clostridiaceae</taxon>
        <taxon>Clostridium</taxon>
    </lineage>
</organism>
<dbReference type="Proteomes" id="UP001164733">
    <property type="component" value="Chromosome"/>
</dbReference>